<evidence type="ECO:0000313" key="4">
    <source>
        <dbReference type="Proteomes" id="UP001168821"/>
    </source>
</evidence>
<feature type="compositionally biased region" description="Basic and acidic residues" evidence="2">
    <location>
        <begin position="22"/>
        <end position="42"/>
    </location>
</feature>
<proteinExistence type="predicted"/>
<accession>A0AA38HPQ1</accession>
<keyword evidence="4" id="KW-1185">Reference proteome</keyword>
<keyword evidence="1" id="KW-0175">Coiled coil</keyword>
<gene>
    <name evidence="3" type="ORF">Zmor_004182</name>
</gene>
<evidence type="ECO:0000313" key="3">
    <source>
        <dbReference type="EMBL" id="KAJ3639119.1"/>
    </source>
</evidence>
<protein>
    <recommendedName>
        <fullName evidence="5">CCHC-type domain-containing protein</fullName>
    </recommendedName>
</protein>
<reference evidence="3" key="1">
    <citation type="journal article" date="2023" name="G3 (Bethesda)">
        <title>Whole genome assemblies of Zophobas morio and Tenebrio molitor.</title>
        <authorList>
            <person name="Kaur S."/>
            <person name="Stinson S.A."/>
            <person name="diCenzo G.C."/>
        </authorList>
    </citation>
    <scope>NUCLEOTIDE SEQUENCE</scope>
    <source>
        <strain evidence="3">QUZm001</strain>
    </source>
</reference>
<sequence>MEEYDAVHKPRKSLPRSPPDTYRVELKLEDALLNEKKRKADEEATANTQKARKSDRRDTIRDSEADRESEIESISSEPDDDNVFVELTSEVDLTKHLEKIKAVLNEVRESAIKESEGSRGRITFTRAEQSKILNGVHIIQNEILTLVSKQQRTLLNVIELKETVSTLRYENEKMREGMGIREKDNIIEKLKTEKNSLLQENKYLKSSLNNKWFNSDNTTNRAQNITDIRKTMEKITDNITDNKESTQPKRTRYASIVTLPRDENEGQRIDESTSPTPVRKTIKKVLKETLSINEIGGPTKAIIPLKTGGILIESYSDQQRKKIGSILSKDKRIEYKEIKNSDPVLQLSGIEKGYSDSELLTEIYNQNTSFKEAMSEAKWNESVKILTKRECRNKSKENILIQVKPIIYKTIMNLGGKIILDLLSIFVEEHLRVAVCHKCSQFGHVQKYCAERNGKLCPRCSGEHVLSECNAAEKSCPNCKRYSGLENVKHGANDQECPLYQKRLDIEKRKVRYSGDI</sequence>
<name>A0AA38HPQ1_9CUCU</name>
<evidence type="ECO:0008006" key="5">
    <source>
        <dbReference type="Google" id="ProtNLM"/>
    </source>
</evidence>
<evidence type="ECO:0000256" key="1">
    <source>
        <dbReference type="SAM" id="Coils"/>
    </source>
</evidence>
<dbReference type="EMBL" id="JALNTZ010000013">
    <property type="protein sequence ID" value="KAJ3639119.1"/>
    <property type="molecule type" value="Genomic_DNA"/>
</dbReference>
<feature type="compositionally biased region" description="Basic and acidic residues" evidence="2">
    <location>
        <begin position="55"/>
        <end position="70"/>
    </location>
</feature>
<dbReference type="SUPFAM" id="SSF57756">
    <property type="entry name" value="Retrovirus zinc finger-like domains"/>
    <property type="match status" value="1"/>
</dbReference>
<dbReference type="GO" id="GO:0008270">
    <property type="term" value="F:zinc ion binding"/>
    <property type="evidence" value="ECO:0007669"/>
    <property type="project" value="InterPro"/>
</dbReference>
<feature type="coiled-coil region" evidence="1">
    <location>
        <begin position="180"/>
        <end position="207"/>
    </location>
</feature>
<feature type="region of interest" description="Disordered" evidence="2">
    <location>
        <begin position="1"/>
        <end position="79"/>
    </location>
</feature>
<comment type="caution">
    <text evidence="3">The sequence shown here is derived from an EMBL/GenBank/DDBJ whole genome shotgun (WGS) entry which is preliminary data.</text>
</comment>
<evidence type="ECO:0000256" key="2">
    <source>
        <dbReference type="SAM" id="MobiDB-lite"/>
    </source>
</evidence>
<dbReference type="Proteomes" id="UP001168821">
    <property type="component" value="Unassembled WGS sequence"/>
</dbReference>
<dbReference type="InterPro" id="IPR036875">
    <property type="entry name" value="Znf_CCHC_sf"/>
</dbReference>
<organism evidence="3 4">
    <name type="scientific">Zophobas morio</name>
    <dbReference type="NCBI Taxonomy" id="2755281"/>
    <lineage>
        <taxon>Eukaryota</taxon>
        <taxon>Metazoa</taxon>
        <taxon>Ecdysozoa</taxon>
        <taxon>Arthropoda</taxon>
        <taxon>Hexapoda</taxon>
        <taxon>Insecta</taxon>
        <taxon>Pterygota</taxon>
        <taxon>Neoptera</taxon>
        <taxon>Endopterygota</taxon>
        <taxon>Coleoptera</taxon>
        <taxon>Polyphaga</taxon>
        <taxon>Cucujiformia</taxon>
        <taxon>Tenebrionidae</taxon>
        <taxon>Zophobas</taxon>
    </lineage>
</organism>
<dbReference type="AlphaFoldDB" id="A0AA38HPQ1"/>
<dbReference type="GO" id="GO:0003676">
    <property type="term" value="F:nucleic acid binding"/>
    <property type="evidence" value="ECO:0007669"/>
    <property type="project" value="InterPro"/>
</dbReference>